<evidence type="ECO:0000313" key="2">
    <source>
        <dbReference type="EMBL" id="VDM48161.1"/>
    </source>
</evidence>
<dbReference type="GO" id="GO:0016020">
    <property type="term" value="C:membrane"/>
    <property type="evidence" value="ECO:0007669"/>
    <property type="project" value="UniProtKB-SubCell"/>
</dbReference>
<feature type="transmembrane region" description="Helical" evidence="1">
    <location>
        <begin position="9"/>
        <end position="28"/>
    </location>
</feature>
<evidence type="ECO:0000256" key="1">
    <source>
        <dbReference type="SAM" id="Phobius"/>
    </source>
</evidence>
<keyword evidence="1" id="KW-0472">Membrane</keyword>
<feature type="transmembrane region" description="Helical" evidence="1">
    <location>
        <begin position="61"/>
        <end position="88"/>
    </location>
</feature>
<feature type="transmembrane region" description="Helical" evidence="1">
    <location>
        <begin position="34"/>
        <end position="54"/>
    </location>
</feature>
<accession>A0A3P7GHR2</accession>
<feature type="transmembrane region" description="Helical" evidence="1">
    <location>
        <begin position="100"/>
        <end position="118"/>
    </location>
</feature>
<dbReference type="GO" id="GO:0047408">
    <property type="term" value="F:alkenylglycerophosphocholine hydrolase activity"/>
    <property type="evidence" value="ECO:0007669"/>
    <property type="project" value="UniProtKB-EC"/>
</dbReference>
<keyword evidence="1" id="KW-1133">Transmembrane helix</keyword>
<protein>
    <submittedName>
        <fullName evidence="2">Uncharacterized protein</fullName>
    </submittedName>
</protein>
<reference evidence="2" key="1">
    <citation type="submission" date="2018-11" db="EMBL/GenBank/DDBJ databases">
        <authorList>
            <consortium name="Pathogen Informatics"/>
        </authorList>
    </citation>
    <scope>NUCLEOTIDE SEQUENCE [LARGE SCALE GENOMIC DNA]</scope>
</reference>
<proteinExistence type="predicted"/>
<dbReference type="EMBL" id="UYWY01023935">
    <property type="protein sequence ID" value="VDM48161.1"/>
    <property type="molecule type" value="Genomic_DNA"/>
</dbReference>
<name>A0A3P7GHR2_TOXCA</name>
<gene>
    <name evidence="2" type="ORF">TCNE_LOCUS16840</name>
</gene>
<organism evidence="2">
    <name type="scientific">Toxocara canis</name>
    <name type="common">Canine roundworm</name>
    <dbReference type="NCBI Taxonomy" id="6265"/>
    <lineage>
        <taxon>Eukaryota</taxon>
        <taxon>Metazoa</taxon>
        <taxon>Ecdysozoa</taxon>
        <taxon>Nematoda</taxon>
        <taxon>Chromadorea</taxon>
        <taxon>Rhabditida</taxon>
        <taxon>Spirurina</taxon>
        <taxon>Ascaridomorpha</taxon>
        <taxon>Ascaridoidea</taxon>
        <taxon>Toxocaridae</taxon>
        <taxon>Toxocara</taxon>
    </lineage>
</organism>
<dbReference type="AlphaFoldDB" id="A0A3P7GHR2"/>
<sequence>MYVLDRRVLEYTTTLMTLSHVLYLLSFMKCMRRLWNGLAIAITISILMILYYCFADLFFSIPVLVILLAIHLCLVGASVVMAGSIWRYGSKHTSARQADLFRFVGLLTCLVCSSLLLLNRFGRRLKQPHYVIKLLGYLSEPLLFFANERAF</sequence>
<keyword evidence="1" id="KW-0812">Transmembrane</keyword>